<proteinExistence type="predicted"/>
<name>A0A447QCQ9_SERRU</name>
<dbReference type="GO" id="GO:0042128">
    <property type="term" value="P:nitrate assimilation"/>
    <property type="evidence" value="ECO:0007669"/>
    <property type="project" value="UniProtKB-KW"/>
</dbReference>
<evidence type="ECO:0000256" key="2">
    <source>
        <dbReference type="ARBA" id="ARBA00023063"/>
    </source>
</evidence>
<sequence length="73" mass="8171">MVARGLLGDVAGEPVVISPLYKQRFRLRDGVSLEDSQLRLEVWPVRVEQDRVWVYGKPGPLQPQAQEMAGVAL</sequence>
<protein>
    <submittedName>
        <fullName evidence="4">Nitrite reductase [NAD(P)H] small subunit</fullName>
        <ecNumber evidence="4">1.7.1.4</ecNumber>
    </submittedName>
</protein>
<dbReference type="EMBL" id="LR134155">
    <property type="protein sequence ID" value="VEA67840.1"/>
    <property type="molecule type" value="Genomic_DNA"/>
</dbReference>
<reference evidence="4 5" key="1">
    <citation type="submission" date="2018-12" db="EMBL/GenBank/DDBJ databases">
        <authorList>
            <consortium name="Pathogen Informatics"/>
        </authorList>
    </citation>
    <scope>NUCLEOTIDE SEQUENCE [LARGE SCALE GENOMIC DNA]</scope>
    <source>
        <strain evidence="4 5">NCTC9419</strain>
    </source>
</reference>
<dbReference type="SUPFAM" id="SSF50022">
    <property type="entry name" value="ISP domain"/>
    <property type="match status" value="1"/>
</dbReference>
<gene>
    <name evidence="4" type="primary">nirD_1</name>
    <name evidence="4" type="ORF">NCTC9419_00038</name>
</gene>
<dbReference type="PROSITE" id="PS51300">
    <property type="entry name" value="NIRD"/>
    <property type="match status" value="1"/>
</dbReference>
<dbReference type="Gene3D" id="2.102.10.10">
    <property type="entry name" value="Rieske [2Fe-2S] iron-sulphur domain"/>
    <property type="match status" value="1"/>
</dbReference>
<dbReference type="InterPro" id="IPR012748">
    <property type="entry name" value="Rieske-like_NirD"/>
</dbReference>
<dbReference type="InterPro" id="IPR036922">
    <property type="entry name" value="Rieske_2Fe-2S_sf"/>
</dbReference>
<dbReference type="Pfam" id="PF13806">
    <property type="entry name" value="Rieske_2"/>
    <property type="match status" value="1"/>
</dbReference>
<feature type="domain" description="Rieske-like [2Fe-2S]" evidence="3">
    <location>
        <begin position="2"/>
        <end position="54"/>
    </location>
</feature>
<dbReference type="Proteomes" id="UP000271603">
    <property type="component" value="Chromosome"/>
</dbReference>
<evidence type="ECO:0000313" key="4">
    <source>
        <dbReference type="EMBL" id="VEA67840.1"/>
    </source>
</evidence>
<evidence type="ECO:0000313" key="5">
    <source>
        <dbReference type="Proteomes" id="UP000271603"/>
    </source>
</evidence>
<evidence type="ECO:0000256" key="1">
    <source>
        <dbReference type="ARBA" id="ARBA00023002"/>
    </source>
</evidence>
<evidence type="ECO:0000259" key="3">
    <source>
        <dbReference type="Pfam" id="PF13806"/>
    </source>
</evidence>
<accession>A0A447QCQ9</accession>
<keyword evidence="2" id="KW-0534">Nitrate assimilation</keyword>
<organism evidence="4 5">
    <name type="scientific">Serratia rubidaea</name>
    <name type="common">Serratia marinorubra</name>
    <dbReference type="NCBI Taxonomy" id="61652"/>
    <lineage>
        <taxon>Bacteria</taxon>
        <taxon>Pseudomonadati</taxon>
        <taxon>Pseudomonadota</taxon>
        <taxon>Gammaproteobacteria</taxon>
        <taxon>Enterobacterales</taxon>
        <taxon>Yersiniaceae</taxon>
        <taxon>Serratia</taxon>
    </lineage>
</organism>
<dbReference type="AlphaFoldDB" id="A0A447QCQ9"/>
<dbReference type="EC" id="1.7.1.4" evidence="4"/>
<dbReference type="GO" id="GO:0008942">
    <property type="term" value="F:nitrite reductase [NAD(P)H] activity"/>
    <property type="evidence" value="ECO:0007669"/>
    <property type="project" value="UniProtKB-EC"/>
</dbReference>
<keyword evidence="1 4" id="KW-0560">Oxidoreductase</keyword>
<dbReference type="GO" id="GO:0051537">
    <property type="term" value="F:2 iron, 2 sulfur cluster binding"/>
    <property type="evidence" value="ECO:0007669"/>
    <property type="project" value="InterPro"/>
</dbReference>